<dbReference type="PRINTS" id="PR00397">
    <property type="entry name" value="SIROHAEM"/>
</dbReference>
<proteinExistence type="predicted"/>
<dbReference type="Gene3D" id="1.20.120.330">
    <property type="entry name" value="Nucleotidyltransferases domain 2"/>
    <property type="match status" value="1"/>
</dbReference>
<evidence type="ECO:0000259" key="9">
    <source>
        <dbReference type="Pfam" id="PF03460"/>
    </source>
</evidence>
<dbReference type="InterPro" id="IPR045854">
    <property type="entry name" value="NO2/SO3_Rdtase_4Fe4S_sf"/>
</dbReference>
<keyword evidence="2" id="KW-0349">Heme</keyword>
<feature type="domain" description="UPF0033" evidence="8">
    <location>
        <begin position="678"/>
        <end position="740"/>
    </location>
</feature>
<dbReference type="InterPro" id="IPR005117">
    <property type="entry name" value="NiRdtase/SiRdtase_haem-b_fer"/>
</dbReference>
<dbReference type="Pfam" id="PF01206">
    <property type="entry name" value="TusA"/>
    <property type="match status" value="1"/>
</dbReference>
<evidence type="ECO:0000256" key="1">
    <source>
        <dbReference type="ARBA" id="ARBA00022485"/>
    </source>
</evidence>
<evidence type="ECO:0000259" key="10">
    <source>
        <dbReference type="Pfam" id="PF05168"/>
    </source>
</evidence>
<dbReference type="GO" id="GO:0020037">
    <property type="term" value="F:heme binding"/>
    <property type="evidence" value="ECO:0007669"/>
    <property type="project" value="InterPro"/>
</dbReference>
<evidence type="ECO:0000259" key="7">
    <source>
        <dbReference type="Pfam" id="PF01077"/>
    </source>
</evidence>
<feature type="domain" description="HEPN" evidence="10">
    <location>
        <begin position="549"/>
        <end position="652"/>
    </location>
</feature>
<evidence type="ECO:0000313" key="11">
    <source>
        <dbReference type="EMBL" id="VAX22157.1"/>
    </source>
</evidence>
<dbReference type="SUPFAM" id="SSF64307">
    <property type="entry name" value="SirA-like"/>
    <property type="match status" value="1"/>
</dbReference>
<dbReference type="CDD" id="cd00291">
    <property type="entry name" value="SirA_YedF_YeeD"/>
    <property type="match status" value="1"/>
</dbReference>
<dbReference type="GO" id="GO:0046872">
    <property type="term" value="F:metal ion binding"/>
    <property type="evidence" value="ECO:0007669"/>
    <property type="project" value="UniProtKB-KW"/>
</dbReference>
<dbReference type="InterPro" id="IPR006066">
    <property type="entry name" value="NO2/SO3_Rdtase_FeS/sirohaem_BS"/>
</dbReference>
<keyword evidence="1" id="KW-0004">4Fe-4S</keyword>
<name>A0A3B1D046_9ZZZZ</name>
<evidence type="ECO:0000256" key="2">
    <source>
        <dbReference type="ARBA" id="ARBA00022617"/>
    </source>
</evidence>
<dbReference type="SUPFAM" id="SSF56014">
    <property type="entry name" value="Nitrite and sulphite reductase 4Fe-4S domain-like"/>
    <property type="match status" value="2"/>
</dbReference>
<dbReference type="Pfam" id="PF03460">
    <property type="entry name" value="NIR_SIR_ferr"/>
    <property type="match status" value="2"/>
</dbReference>
<dbReference type="EMBL" id="UOGE01000073">
    <property type="protein sequence ID" value="VAX22157.1"/>
    <property type="molecule type" value="Genomic_DNA"/>
</dbReference>
<organism evidence="11">
    <name type="scientific">hydrothermal vent metagenome</name>
    <dbReference type="NCBI Taxonomy" id="652676"/>
    <lineage>
        <taxon>unclassified sequences</taxon>
        <taxon>metagenomes</taxon>
        <taxon>ecological metagenomes</taxon>
    </lineage>
</organism>
<sequence>MSDTKEIAAPTSIDTDFRTQLKRYQGGEISGDEFKTVRLSLGLYSQRQAGRFMIRTKLPSGAIPPGAFHKLADFVERYSGHPAHITTRQDIQLYDVTEEDLADALDLLADAGITTRGAGGNTIRNITVCDLAALCKEEVFNVRPVAQAVSGWFIEKSISRGLPRKFKITFSGCDLDCGGGFTEDIGAIARLNEKGEKGFKVLIGGGQGGAPKLARTLEDFVPFDKIHITIFAVLNVFNRHGARINRNRARIKFMIDRLGFDRIRDLYKEEREALDDMSSKGFSDLDLTPISDGGSLLVKVPVGDLDSVRLRAIADLLDETDGVAARTTKTGDLLFTGIRKEDETNLSEKLNDIGLRSIAPAFRSCVYSCSGSTTCNEGITNSKGLARRLEPLIENNKINGSHLTIGVDGCPNSCARHHTADIGLQGSAKKVDGRFVPHYQIYIGGISKGPNPALAVPVVKVPAKRAVEALERVVSLVKENHNEGENVHDVVKRLGSDWFGRELYKYTTLPSFNNSRDAYLDWDSDTEFNLEDVGPGECAGAALEIIDGLFESARRDLITAQNLIEQGDAESAVKSAHVSAVQSAKALLVTYGLEPITDEETFRDFNNKVITRGFVAETWRAILVSVEDKLASLAYDIEFLIERHEGFMEECLAAYTRINAQTNVEEKEERAHEATMQKLDLTGVKCPFNYIKVKLALEEADSKTRMEVILDDGQPVKNVPQSLRNDGHTIVSMVELPNHQRLMVVEKA</sequence>
<evidence type="ECO:0000256" key="5">
    <source>
        <dbReference type="ARBA" id="ARBA00023004"/>
    </source>
</evidence>
<feature type="domain" description="Nitrite/sulphite reductase 4Fe-4S" evidence="7">
    <location>
        <begin position="120"/>
        <end position="270"/>
    </location>
</feature>
<dbReference type="Pfam" id="PF01077">
    <property type="entry name" value="NIR_SIR"/>
    <property type="match status" value="2"/>
</dbReference>
<gene>
    <name evidence="11" type="ORF">MNBD_NITROSPINAE02-1477</name>
</gene>
<dbReference type="Gene3D" id="3.30.110.40">
    <property type="entry name" value="TusA-like domain"/>
    <property type="match status" value="1"/>
</dbReference>
<dbReference type="SUPFAM" id="SSF55124">
    <property type="entry name" value="Nitrite/Sulfite reductase N-terminal domain-like"/>
    <property type="match status" value="2"/>
</dbReference>
<dbReference type="GO" id="GO:0051539">
    <property type="term" value="F:4 iron, 4 sulfur cluster binding"/>
    <property type="evidence" value="ECO:0007669"/>
    <property type="project" value="UniProtKB-KW"/>
</dbReference>
<feature type="domain" description="Nitrite/sulphite reductase 4Fe-4S" evidence="7">
    <location>
        <begin position="367"/>
        <end position="506"/>
    </location>
</feature>
<dbReference type="InterPro" id="IPR007842">
    <property type="entry name" value="HEPN_dom"/>
</dbReference>
<keyword evidence="4 11" id="KW-0560">Oxidoreductase</keyword>
<keyword evidence="5" id="KW-0408">Iron</keyword>
<reference evidence="11" key="1">
    <citation type="submission" date="2018-06" db="EMBL/GenBank/DDBJ databases">
        <authorList>
            <person name="Zhirakovskaya E."/>
        </authorList>
    </citation>
    <scope>NUCLEOTIDE SEQUENCE</scope>
</reference>
<accession>A0A3B1D046</accession>
<dbReference type="InterPro" id="IPR001455">
    <property type="entry name" value="TusA-like"/>
</dbReference>
<feature type="domain" description="Nitrite/Sulfite reductase ferredoxin-like" evidence="9">
    <location>
        <begin position="296"/>
        <end position="351"/>
    </location>
</feature>
<dbReference type="InterPro" id="IPR051329">
    <property type="entry name" value="NIR_SIR_4Fe-4S"/>
</dbReference>
<dbReference type="InterPro" id="IPR036868">
    <property type="entry name" value="TusA-like_sf"/>
</dbReference>
<dbReference type="PANTHER" id="PTHR32439">
    <property type="entry name" value="FERREDOXIN--NITRITE REDUCTASE, CHLOROPLASTIC"/>
    <property type="match status" value="1"/>
</dbReference>
<dbReference type="PANTHER" id="PTHR32439:SF9">
    <property type="entry name" value="BLR3264 PROTEIN"/>
    <property type="match status" value="1"/>
</dbReference>
<evidence type="ECO:0000256" key="6">
    <source>
        <dbReference type="ARBA" id="ARBA00023014"/>
    </source>
</evidence>
<dbReference type="GO" id="GO:0050311">
    <property type="term" value="F:sulfite reductase (ferredoxin) activity"/>
    <property type="evidence" value="ECO:0007669"/>
    <property type="project" value="UniProtKB-EC"/>
</dbReference>
<dbReference type="Gene3D" id="3.90.480.20">
    <property type="match status" value="1"/>
</dbReference>
<evidence type="ECO:0000256" key="4">
    <source>
        <dbReference type="ARBA" id="ARBA00023002"/>
    </source>
</evidence>
<feature type="domain" description="Nitrite/Sulfite reductase ferredoxin-like" evidence="9">
    <location>
        <begin position="45"/>
        <end position="110"/>
    </location>
</feature>
<keyword evidence="3" id="KW-0479">Metal-binding</keyword>
<evidence type="ECO:0000259" key="8">
    <source>
        <dbReference type="Pfam" id="PF01206"/>
    </source>
</evidence>
<protein>
    <submittedName>
        <fullName evidence="11">Ferredoxin--sulfite reductase</fullName>
        <ecNumber evidence="11">1.8.7.1</ecNumber>
    </submittedName>
</protein>
<dbReference type="Gene3D" id="3.30.413.10">
    <property type="entry name" value="Sulfite Reductase Hemoprotein, domain 1"/>
    <property type="match status" value="2"/>
</dbReference>
<keyword evidence="6" id="KW-0411">Iron-sulfur</keyword>
<dbReference type="InterPro" id="IPR006067">
    <property type="entry name" value="NO2/SO3_Rdtase_4Fe4S_dom"/>
</dbReference>
<dbReference type="EC" id="1.8.7.1" evidence="11"/>
<dbReference type="Pfam" id="PF05168">
    <property type="entry name" value="HEPN"/>
    <property type="match status" value="1"/>
</dbReference>
<dbReference type="AlphaFoldDB" id="A0A3B1D046"/>
<evidence type="ECO:0000256" key="3">
    <source>
        <dbReference type="ARBA" id="ARBA00022723"/>
    </source>
</evidence>
<dbReference type="InterPro" id="IPR036136">
    <property type="entry name" value="Nit/Sulf_reduc_fer-like_dom_sf"/>
</dbReference>